<dbReference type="Proteomes" id="UP000070501">
    <property type="component" value="Unassembled WGS sequence"/>
</dbReference>
<evidence type="ECO:0008006" key="5">
    <source>
        <dbReference type="Google" id="ProtNLM"/>
    </source>
</evidence>
<dbReference type="EMBL" id="KQ964252">
    <property type="protein sequence ID" value="KXJ90752.1"/>
    <property type="molecule type" value="Genomic_DNA"/>
</dbReference>
<feature type="non-terminal residue" evidence="3">
    <location>
        <position position="210"/>
    </location>
</feature>
<name>A0A136J0P0_9PEZI</name>
<reference evidence="4" key="1">
    <citation type="submission" date="2016-02" db="EMBL/GenBank/DDBJ databases">
        <title>Draft genome sequence of Microdochium bolleyi, a fungal endophyte of beachgrass.</title>
        <authorList>
            <consortium name="DOE Joint Genome Institute"/>
            <person name="David A.S."/>
            <person name="May G."/>
            <person name="Haridas S."/>
            <person name="Lim J."/>
            <person name="Wang M."/>
            <person name="Labutti K."/>
            <person name="Lipzen A."/>
            <person name="Barry K."/>
            <person name="Grigoriev I.V."/>
        </authorList>
    </citation>
    <scope>NUCLEOTIDE SEQUENCE [LARGE SCALE GENOMIC DNA]</scope>
    <source>
        <strain evidence="4">J235TASD1</strain>
    </source>
</reference>
<organism evidence="3 4">
    <name type="scientific">Microdochium bolleyi</name>
    <dbReference type="NCBI Taxonomy" id="196109"/>
    <lineage>
        <taxon>Eukaryota</taxon>
        <taxon>Fungi</taxon>
        <taxon>Dikarya</taxon>
        <taxon>Ascomycota</taxon>
        <taxon>Pezizomycotina</taxon>
        <taxon>Sordariomycetes</taxon>
        <taxon>Xylariomycetidae</taxon>
        <taxon>Xylariales</taxon>
        <taxon>Microdochiaceae</taxon>
        <taxon>Microdochium</taxon>
    </lineage>
</organism>
<keyword evidence="2" id="KW-0472">Membrane</keyword>
<evidence type="ECO:0000256" key="1">
    <source>
        <dbReference type="SAM" id="MobiDB-lite"/>
    </source>
</evidence>
<keyword evidence="2" id="KW-1133">Transmembrane helix</keyword>
<keyword evidence="2" id="KW-0812">Transmembrane</keyword>
<feature type="compositionally biased region" description="Polar residues" evidence="1">
    <location>
        <begin position="25"/>
        <end position="43"/>
    </location>
</feature>
<evidence type="ECO:0000313" key="4">
    <source>
        <dbReference type="Proteomes" id="UP000070501"/>
    </source>
</evidence>
<accession>A0A136J0P0</accession>
<gene>
    <name evidence="3" type="ORF">Micbo1qcDRAFT_164406</name>
</gene>
<dbReference type="STRING" id="196109.A0A136J0P0"/>
<evidence type="ECO:0000256" key="2">
    <source>
        <dbReference type="SAM" id="Phobius"/>
    </source>
</evidence>
<feature type="transmembrane region" description="Helical" evidence="2">
    <location>
        <begin position="177"/>
        <end position="198"/>
    </location>
</feature>
<proteinExistence type="predicted"/>
<dbReference type="OrthoDB" id="73691at2759"/>
<feature type="compositionally biased region" description="Low complexity" evidence="1">
    <location>
        <begin position="50"/>
        <end position="66"/>
    </location>
</feature>
<evidence type="ECO:0000313" key="3">
    <source>
        <dbReference type="EMBL" id="KXJ90752.1"/>
    </source>
</evidence>
<feature type="region of interest" description="Disordered" evidence="1">
    <location>
        <begin position="25"/>
        <end position="104"/>
    </location>
</feature>
<keyword evidence="4" id="KW-1185">Reference proteome</keyword>
<sequence length="210" mass="22505">MSSALGMRTLRIQPAVLVARQAASATTTCSPQRNRQQPVSSAHTSRRLASSKSGAASSQGKAPSAAETNIAPARESTATIPTPEDLLNPPATTRPPPLNVPARDPAKSLPGYLFTVGKTYITFYKTALRNILANRKLLAASSAAAPPKLGRDGRALTFPSRADILLDSRTRHDLRRLPVFGLIILVCGEFTPLVVVLFPRLTPYTCRIPK</sequence>
<dbReference type="InParanoid" id="A0A136J0P0"/>
<dbReference type="AlphaFoldDB" id="A0A136J0P0"/>
<protein>
    <recommendedName>
        <fullName evidence="5">Letm1 RBD domain-containing protein</fullName>
    </recommendedName>
</protein>